<dbReference type="InterPro" id="IPR050638">
    <property type="entry name" value="AA-Vitamin_Transporters"/>
</dbReference>
<evidence type="ECO:0000313" key="8">
    <source>
        <dbReference type="EMBL" id="MCF8588793.1"/>
    </source>
</evidence>
<evidence type="ECO:0000256" key="3">
    <source>
        <dbReference type="ARBA" id="ARBA00022692"/>
    </source>
</evidence>
<evidence type="ECO:0000256" key="5">
    <source>
        <dbReference type="ARBA" id="ARBA00023136"/>
    </source>
</evidence>
<protein>
    <submittedName>
        <fullName evidence="8">DMT family transporter</fullName>
    </submittedName>
</protein>
<dbReference type="Proteomes" id="UP001200110">
    <property type="component" value="Unassembled WGS sequence"/>
</dbReference>
<comment type="similarity">
    <text evidence="2">Belongs to the EamA transporter family.</text>
</comment>
<dbReference type="PANTHER" id="PTHR32322:SF2">
    <property type="entry name" value="EAMA DOMAIN-CONTAINING PROTEIN"/>
    <property type="match status" value="1"/>
</dbReference>
<keyword evidence="4 6" id="KW-1133">Transmembrane helix</keyword>
<keyword evidence="3 6" id="KW-0812">Transmembrane</keyword>
<proteinExistence type="inferred from homology"/>
<dbReference type="InterPro" id="IPR037185">
    <property type="entry name" value="EmrE-like"/>
</dbReference>
<evidence type="ECO:0000313" key="9">
    <source>
        <dbReference type="Proteomes" id="UP001200110"/>
    </source>
</evidence>
<dbReference type="RefSeq" id="WP_236998025.1">
    <property type="nucleotide sequence ID" value="NZ_JAKKOR010000007.1"/>
</dbReference>
<feature type="transmembrane region" description="Helical" evidence="6">
    <location>
        <begin position="34"/>
        <end position="52"/>
    </location>
</feature>
<accession>A0ABS9ITB1</accession>
<evidence type="ECO:0000256" key="4">
    <source>
        <dbReference type="ARBA" id="ARBA00022989"/>
    </source>
</evidence>
<keyword evidence="9" id="KW-1185">Reference proteome</keyword>
<dbReference type="Pfam" id="PF00892">
    <property type="entry name" value="EamA"/>
    <property type="match status" value="2"/>
</dbReference>
<feature type="transmembrane region" description="Helical" evidence="6">
    <location>
        <begin position="146"/>
        <end position="165"/>
    </location>
</feature>
<sequence>MRLSVPLGASTAFFYALGYPVGAAAVRAATPGTVLVSRFVASAVILAAIVAVARLEWPRGVQAWHAVVVGFLSQGVQFVGCYEAMYAGVSPVLVALVIAMNPVVTAAAAGMMLRERLSRRRIAATVLALAAVGIAFAGRVMDVGHVDAAVAWVVVAVIGLAVGGVYQQRYLTQGHPIAVNTIGVGVALVPALVFATATPQHVSDPAQAVWTIVVLVIANSVIAATLYLAAIRQAGAAAVSLLFGVIPSIAALLTWAILGERPDIGVVLGLVVGAAACFVGNDQAPGRGEAVNVTPSTVSTGTRSGVRHRG</sequence>
<evidence type="ECO:0000259" key="7">
    <source>
        <dbReference type="Pfam" id="PF00892"/>
    </source>
</evidence>
<dbReference type="PANTHER" id="PTHR32322">
    <property type="entry name" value="INNER MEMBRANE TRANSPORTER"/>
    <property type="match status" value="1"/>
</dbReference>
<gene>
    <name evidence="8" type="ORF">L5G33_09985</name>
</gene>
<evidence type="ECO:0000256" key="2">
    <source>
        <dbReference type="ARBA" id="ARBA00007362"/>
    </source>
</evidence>
<feature type="domain" description="EamA" evidence="7">
    <location>
        <begin position="7"/>
        <end position="134"/>
    </location>
</feature>
<dbReference type="InterPro" id="IPR000620">
    <property type="entry name" value="EamA_dom"/>
</dbReference>
<name>A0ABS9ITB1_9ACTN</name>
<keyword evidence="5 6" id="KW-0472">Membrane</keyword>
<reference evidence="8 9" key="1">
    <citation type="submission" date="2022-01" db="EMBL/GenBank/DDBJ databases">
        <authorList>
            <person name="Huang Y."/>
        </authorList>
    </citation>
    <scope>NUCLEOTIDE SEQUENCE [LARGE SCALE GENOMIC DNA]</scope>
    <source>
        <strain evidence="8 9">HY366</strain>
    </source>
</reference>
<organism evidence="8 9">
    <name type="scientific">Gordonia liuliyuniae</name>
    <dbReference type="NCBI Taxonomy" id="2911517"/>
    <lineage>
        <taxon>Bacteria</taxon>
        <taxon>Bacillati</taxon>
        <taxon>Actinomycetota</taxon>
        <taxon>Actinomycetes</taxon>
        <taxon>Mycobacteriales</taxon>
        <taxon>Gordoniaceae</taxon>
        <taxon>Gordonia</taxon>
    </lineage>
</organism>
<feature type="domain" description="EamA" evidence="7">
    <location>
        <begin position="149"/>
        <end position="279"/>
    </location>
</feature>
<feature type="transmembrane region" description="Helical" evidence="6">
    <location>
        <begin position="264"/>
        <end position="281"/>
    </location>
</feature>
<dbReference type="SUPFAM" id="SSF103481">
    <property type="entry name" value="Multidrug resistance efflux transporter EmrE"/>
    <property type="match status" value="2"/>
</dbReference>
<feature type="transmembrane region" description="Helical" evidence="6">
    <location>
        <begin position="64"/>
        <end position="86"/>
    </location>
</feature>
<feature type="transmembrane region" description="Helical" evidence="6">
    <location>
        <begin position="92"/>
        <end position="110"/>
    </location>
</feature>
<evidence type="ECO:0000256" key="1">
    <source>
        <dbReference type="ARBA" id="ARBA00004141"/>
    </source>
</evidence>
<feature type="transmembrane region" description="Helical" evidence="6">
    <location>
        <begin position="122"/>
        <end position="140"/>
    </location>
</feature>
<comment type="caution">
    <text evidence="8">The sequence shown here is derived from an EMBL/GenBank/DDBJ whole genome shotgun (WGS) entry which is preliminary data.</text>
</comment>
<feature type="transmembrane region" description="Helical" evidence="6">
    <location>
        <begin position="236"/>
        <end position="258"/>
    </location>
</feature>
<evidence type="ECO:0000256" key="6">
    <source>
        <dbReference type="SAM" id="Phobius"/>
    </source>
</evidence>
<feature type="transmembrane region" description="Helical" evidence="6">
    <location>
        <begin position="209"/>
        <end position="229"/>
    </location>
</feature>
<feature type="transmembrane region" description="Helical" evidence="6">
    <location>
        <begin position="177"/>
        <end position="197"/>
    </location>
</feature>
<comment type="subcellular location">
    <subcellularLocation>
        <location evidence="1">Membrane</location>
        <topology evidence="1">Multi-pass membrane protein</topology>
    </subcellularLocation>
</comment>
<dbReference type="EMBL" id="JAKKOR010000007">
    <property type="protein sequence ID" value="MCF8588793.1"/>
    <property type="molecule type" value="Genomic_DNA"/>
</dbReference>